<dbReference type="EMBL" id="HBGS01056066">
    <property type="protein sequence ID" value="CAD9478033.1"/>
    <property type="molecule type" value="Transcribed_RNA"/>
</dbReference>
<dbReference type="Gene3D" id="3.90.1580.10">
    <property type="entry name" value="paralog of FGE (formylglycine-generating enzyme)"/>
    <property type="match status" value="1"/>
</dbReference>
<dbReference type="GO" id="GO:0120147">
    <property type="term" value="F:formylglycine-generating oxidase activity"/>
    <property type="evidence" value="ECO:0007669"/>
    <property type="project" value="TreeGrafter"/>
</dbReference>
<feature type="domain" description="Sulfatase-modifying factor enzyme-like" evidence="1">
    <location>
        <begin position="6"/>
        <end position="251"/>
    </location>
</feature>
<accession>A0A7S2ME14</accession>
<dbReference type="InterPro" id="IPR042095">
    <property type="entry name" value="SUMF_sf"/>
</dbReference>
<dbReference type="PANTHER" id="PTHR23150:SF19">
    <property type="entry name" value="FORMYLGLYCINE-GENERATING ENZYME"/>
    <property type="match status" value="1"/>
</dbReference>
<gene>
    <name evidence="2" type="ORF">DSPE1174_LOCUS29174</name>
</gene>
<dbReference type="InterPro" id="IPR005532">
    <property type="entry name" value="SUMF_dom"/>
</dbReference>
<dbReference type="InterPro" id="IPR016187">
    <property type="entry name" value="CTDL_fold"/>
</dbReference>
<evidence type="ECO:0000259" key="1">
    <source>
        <dbReference type="Pfam" id="PF03781"/>
    </source>
</evidence>
<evidence type="ECO:0000313" key="2">
    <source>
        <dbReference type="EMBL" id="CAD9478033.1"/>
    </source>
</evidence>
<dbReference type="AlphaFoldDB" id="A0A7S2ME14"/>
<dbReference type="SUPFAM" id="SSF56436">
    <property type="entry name" value="C-type lectin-like"/>
    <property type="match status" value="1"/>
</dbReference>
<dbReference type="Pfam" id="PF03781">
    <property type="entry name" value="FGE-sulfatase"/>
    <property type="match status" value="1"/>
</dbReference>
<name>A0A7S2ME14_9STRA</name>
<sequence>MVPRRDGNMPNTWARIKPFGLDITTVTNTQFQKFVRETKFRTEAEIYQWSFVLEYLAAPEIVEEVDSPQGYGRVKDAHHWMAVKGAYWRRPEGIGSNLRGRGNHPVVHVSYNDSLAYCEWAGRRLPMEKEWEYVARGGLEDEPFPWGSDPRPEKCNGWTGNFPTENSKLDQYAGTAPVDFYEPNAYGVYNMVGNVWEWTEGKRGGEEKEKAIRGGSYIDTINGEYNHALRVSSRQMVSADSGGGNSGFRCASGDILNTDGREIAIEGLDMDGDGMSQEKLQKVIAERGVEGLTQYLAEQGQSNAKVLTPAQLKKRQEEGGSIMDEL</sequence>
<organism evidence="2">
    <name type="scientific">Octactis speculum</name>
    <dbReference type="NCBI Taxonomy" id="3111310"/>
    <lineage>
        <taxon>Eukaryota</taxon>
        <taxon>Sar</taxon>
        <taxon>Stramenopiles</taxon>
        <taxon>Ochrophyta</taxon>
        <taxon>Dictyochophyceae</taxon>
        <taxon>Dictyochales</taxon>
        <taxon>Dictyochaceae</taxon>
        <taxon>Octactis</taxon>
    </lineage>
</organism>
<dbReference type="GO" id="GO:0005783">
    <property type="term" value="C:endoplasmic reticulum"/>
    <property type="evidence" value="ECO:0007669"/>
    <property type="project" value="TreeGrafter"/>
</dbReference>
<dbReference type="InterPro" id="IPR051043">
    <property type="entry name" value="Sulfatase_Mod_Factor_Kinase"/>
</dbReference>
<protein>
    <recommendedName>
        <fullName evidence="1">Sulfatase-modifying factor enzyme-like domain-containing protein</fullName>
    </recommendedName>
</protein>
<dbReference type="PANTHER" id="PTHR23150">
    <property type="entry name" value="SULFATASE MODIFYING FACTOR 1, 2"/>
    <property type="match status" value="1"/>
</dbReference>
<proteinExistence type="predicted"/>
<reference evidence="2" key="1">
    <citation type="submission" date="2021-01" db="EMBL/GenBank/DDBJ databases">
        <authorList>
            <person name="Corre E."/>
            <person name="Pelletier E."/>
            <person name="Niang G."/>
            <person name="Scheremetjew M."/>
            <person name="Finn R."/>
            <person name="Kale V."/>
            <person name="Holt S."/>
            <person name="Cochrane G."/>
            <person name="Meng A."/>
            <person name="Brown T."/>
            <person name="Cohen L."/>
        </authorList>
    </citation>
    <scope>NUCLEOTIDE SEQUENCE</scope>
    <source>
        <strain evidence="2">CCMP1381</strain>
    </source>
</reference>